<proteinExistence type="predicted"/>
<feature type="region of interest" description="Disordered" evidence="1">
    <location>
        <begin position="299"/>
        <end position="335"/>
    </location>
</feature>
<feature type="compositionally biased region" description="Low complexity" evidence="1">
    <location>
        <begin position="129"/>
        <end position="141"/>
    </location>
</feature>
<evidence type="ECO:0000313" key="3">
    <source>
        <dbReference type="Proteomes" id="UP000433876"/>
    </source>
</evidence>
<feature type="region of interest" description="Disordered" evidence="1">
    <location>
        <begin position="260"/>
        <end position="285"/>
    </location>
</feature>
<dbReference type="AlphaFoldDB" id="A0A8S9A3Q2"/>
<dbReference type="EMBL" id="NMPR01000010">
    <property type="protein sequence ID" value="KAA8635680.1"/>
    <property type="molecule type" value="Genomic_DNA"/>
</dbReference>
<evidence type="ECO:0000256" key="1">
    <source>
        <dbReference type="SAM" id="MobiDB-lite"/>
    </source>
</evidence>
<sequence>MAAFLLPSWQLDFSGPREKALTVHEIRQKKRLSVKRKVKRKVKFAHQLHRLIKVFLPSPSRSKPTTQVRGSLQYRSPSPFPRGRVAEEVDEIKEQPEGDVLDAPPRPASRTSDASTSMWGVPISYLDGARQSRSPSRPASQDVQARHEVKVTTPPTLEARPQTAAIEQMLSNMVNDKTPLLGDTITRKVDTTSEEEDIMVTARIQKLNPHSSSKMPAINSTRPLQYLGVNQDDISFDSVSCGSQSSNRPLLTTGAAKNRGWLPLPRHRHSNYSSSRASYGVSSSTTINTGEASLLRRGAVADSRNRSGYDALPHQAKSEPSLPSSSYSAGPSSLPAGTSIPSPVTYSVVAAVNEAQHPQNTPYPRQNNMSQESIKHQPCIGSASLKFSGGSEVGGHQAISSEAQEANLLTTNRIWPTNQDTGPNLRRLPSEEVLFKGNPSCCAHREVTHDLHRDKIYPTVREPKREADHGHIATQFVDDALWPTPGDSAEHTTSRVKVEIISTDIKNEIDRSLIDENSLNMITLL</sequence>
<dbReference type="VEuPathDB" id="FungiDB:SMAC_03258"/>
<reference evidence="2 3" key="1">
    <citation type="submission" date="2017-07" db="EMBL/GenBank/DDBJ databases">
        <title>Genome sequence of the Sordaria macrospora wild type strain R19027.</title>
        <authorList>
            <person name="Nowrousian M."/>
            <person name="Teichert I."/>
            <person name="Kueck U."/>
        </authorList>
    </citation>
    <scope>NUCLEOTIDE SEQUENCE [LARGE SCALE GENOMIC DNA]</scope>
    <source>
        <strain evidence="2 3">R19027</strain>
        <tissue evidence="2">Mycelium</tissue>
    </source>
</reference>
<gene>
    <name evidence="2" type="ORF">SMACR_03258</name>
</gene>
<accession>A0A8S9A3Q2</accession>
<organism evidence="2 3">
    <name type="scientific">Sordaria macrospora</name>
    <dbReference type="NCBI Taxonomy" id="5147"/>
    <lineage>
        <taxon>Eukaryota</taxon>
        <taxon>Fungi</taxon>
        <taxon>Dikarya</taxon>
        <taxon>Ascomycota</taxon>
        <taxon>Pezizomycotina</taxon>
        <taxon>Sordariomycetes</taxon>
        <taxon>Sordariomycetidae</taxon>
        <taxon>Sordariales</taxon>
        <taxon>Sordariaceae</taxon>
        <taxon>Sordaria</taxon>
    </lineage>
</organism>
<feature type="region of interest" description="Disordered" evidence="1">
    <location>
        <begin position="128"/>
        <end position="150"/>
    </location>
</feature>
<feature type="compositionally biased region" description="Low complexity" evidence="1">
    <location>
        <begin position="271"/>
        <end position="284"/>
    </location>
</feature>
<dbReference type="Proteomes" id="UP000433876">
    <property type="component" value="Unassembled WGS sequence"/>
</dbReference>
<protein>
    <submittedName>
        <fullName evidence="2">Uncharacterized protein</fullName>
    </submittedName>
</protein>
<evidence type="ECO:0000313" key="2">
    <source>
        <dbReference type="EMBL" id="KAA8635680.1"/>
    </source>
</evidence>
<feature type="compositionally biased region" description="Polar residues" evidence="1">
    <location>
        <begin position="59"/>
        <end position="76"/>
    </location>
</feature>
<feature type="compositionally biased region" description="Basic and acidic residues" evidence="1">
    <location>
        <begin position="84"/>
        <end position="96"/>
    </location>
</feature>
<feature type="compositionally biased region" description="Low complexity" evidence="1">
    <location>
        <begin position="318"/>
        <end position="335"/>
    </location>
</feature>
<feature type="region of interest" description="Disordered" evidence="1">
    <location>
        <begin position="56"/>
        <end position="116"/>
    </location>
</feature>
<name>A0A8S9A3Q2_SORMA</name>
<comment type="caution">
    <text evidence="2">The sequence shown here is derived from an EMBL/GenBank/DDBJ whole genome shotgun (WGS) entry which is preliminary data.</text>
</comment>